<feature type="coiled-coil region" evidence="1">
    <location>
        <begin position="604"/>
        <end position="817"/>
    </location>
</feature>
<organism evidence="2 3">
    <name type="scientific">Persicobacter psychrovividus</name>
    <dbReference type="NCBI Taxonomy" id="387638"/>
    <lineage>
        <taxon>Bacteria</taxon>
        <taxon>Pseudomonadati</taxon>
        <taxon>Bacteroidota</taxon>
        <taxon>Cytophagia</taxon>
        <taxon>Cytophagales</taxon>
        <taxon>Persicobacteraceae</taxon>
        <taxon>Persicobacter</taxon>
    </lineage>
</organism>
<dbReference type="EMBL" id="AP025295">
    <property type="protein sequence ID" value="BDD01534.1"/>
    <property type="molecule type" value="Genomic_DNA"/>
</dbReference>
<dbReference type="SUPFAM" id="SSF52540">
    <property type="entry name" value="P-loop containing nucleoside triphosphate hydrolases"/>
    <property type="match status" value="1"/>
</dbReference>
<evidence type="ECO:0000256" key="1">
    <source>
        <dbReference type="SAM" id="Coils"/>
    </source>
</evidence>
<dbReference type="RefSeq" id="WP_338398985.1">
    <property type="nucleotide sequence ID" value="NZ_AP025295.1"/>
</dbReference>
<dbReference type="InterPro" id="IPR021979">
    <property type="entry name" value="DUF3584"/>
</dbReference>
<sequence>MKTRQLNKLIFINSASVAYSEVALDGNIHFVGSNGFGKTTVLRAILFFYNPSDRKRDLGIREDQKAFSEYYFERSDSYIIYEVNHEAGPYCLVLYKRNGRLHVRFVESAYQRDWFISDYQANDQAEVWQNIQSAGVAIVPEEITRLGHLRQILYGAGAEKIWRRFALFKMHSGMQKRKTNNIPLAISNIFRSSRLDSNYIKKSIIDAVFYESIKPLDLSVIERQLARFRNDLKDLDSYQSQEDVAKEIIRQFNELEELKHTLDTTATNLGHKLKEVRAKIDRIDTDMEGFQQQMTEEDGKLKALQTTYDEQLGRLNGEIAVLKNELAETERLKSFFKDKDIETLVNKVKGKSLKEKQLIKLKTSLEETGRKVQDVAVYFENKLARLENEKLAFESQFSEKRHLAQATLLEAKTAENELFEQTKLEIEDQFLQRIVPYEKEVAEKRAQYTDLQSKLRGVEKQPLVSKEHQQLLQEIGDLEQQGLSWDHEHKMLLQEISSKKELYALKVKHLESDTHAQKKRLQKSYVSIEEQLHKVETQLKGYEGSLLSFLHEQVDGWEAHLGKVLKEEVLFSKNLSPAFDPDQSNNLFGLSLNLADLPSTSHSIEQLEALKKGFSKQLKSIEVELSQLEADFLKESEELQQAIGLPVKKLQNRVDQLRYDQERCQVQVKNLKLEVDALSQKEQAVHAENLHQIHLQLDEVEGALKGAEQQLQAVKQQQKEELLALQGRHRTTLAQAEEHCSKQLQGIAQEANERLKLWKEEKEDIRKDRDAQMAGKGIDPDRVRMLEHQIETLTAELEEIDDEAIELVNRYKFAQERYLDVELDNVRKLADAEGKVNQLAEDFRLKSAGGKRAVKELQMQMGQQRQLRKELNALIAQDFEYFKTGAHSVYHVYQHLIDHPKGENTQGLELKESIHLMNSHFSRLTVETTQLQRKLNKFTGLFSLNNFLNFPKKLEKDQDYLDFVRYHLEPFVTNNMVELARKQLEKLHADTINDIAREVKDFSTHSTEIHAVIAQINADFESSNFVGVVKSIQLDFREKNAGVIQLMRKIKKLTEDHQFGAQAGMFNKGLSEDISQESIKLLTQLKSAIDDAPKKIISIHDTFDLWFRVEENNNDTGWVERLSNVGSEGTDVMVKAMIYITLLNVFKLNAFRTDSNYCIHCMIDEVGKLSDRYLRELINFTNDKNIRLIFGSPNENDPLIYQHVYKVHREDDHIQVIELIGEEQQEAS</sequence>
<keyword evidence="3" id="KW-1185">Reference proteome</keyword>
<keyword evidence="2" id="KW-0614">Plasmid</keyword>
<dbReference type="GO" id="GO:0005524">
    <property type="term" value="F:ATP binding"/>
    <property type="evidence" value="ECO:0007669"/>
    <property type="project" value="UniProtKB-KW"/>
</dbReference>
<keyword evidence="2" id="KW-0067">ATP-binding</keyword>
<accession>A0ABM7VKL1</accession>
<protein>
    <submittedName>
        <fullName evidence="2">ATP-binding protein</fullName>
    </submittedName>
</protein>
<gene>
    <name evidence="2" type="ORF">PEPS_38140</name>
</gene>
<proteinExistence type="predicted"/>
<evidence type="ECO:0000313" key="3">
    <source>
        <dbReference type="Proteomes" id="UP001354989"/>
    </source>
</evidence>
<name>A0ABM7VKL1_9BACT</name>
<geneLocation type="plasmid" evidence="2 3">
    <name>pPP3</name>
</geneLocation>
<dbReference type="InterPro" id="IPR027417">
    <property type="entry name" value="P-loop_NTPase"/>
</dbReference>
<keyword evidence="1" id="KW-0175">Coiled coil</keyword>
<evidence type="ECO:0000313" key="2">
    <source>
        <dbReference type="EMBL" id="BDD01534.1"/>
    </source>
</evidence>
<dbReference type="Proteomes" id="UP001354989">
    <property type="component" value="Plasmid pPP3"/>
</dbReference>
<dbReference type="Pfam" id="PF12128">
    <property type="entry name" value="DUF3584"/>
    <property type="match status" value="1"/>
</dbReference>
<feature type="coiled-coil region" evidence="1">
    <location>
        <begin position="238"/>
        <end position="339"/>
    </location>
</feature>
<reference evidence="2 3" key="1">
    <citation type="submission" date="2021-12" db="EMBL/GenBank/DDBJ databases">
        <title>Genome sequencing of bacteria with rrn-lacking chromosome and rrn-plasmid.</title>
        <authorList>
            <person name="Anda M."/>
            <person name="Iwasaki W."/>
        </authorList>
    </citation>
    <scope>NUCLEOTIDE SEQUENCE [LARGE SCALE GENOMIC DNA]</scope>
    <source>
        <strain evidence="2 3">NBRC 101262</strain>
        <plasmid evidence="2 3">pPP3</plasmid>
    </source>
</reference>
<feature type="coiled-coil region" evidence="1">
    <location>
        <begin position="409"/>
        <end position="461"/>
    </location>
</feature>
<keyword evidence="2" id="KW-0547">Nucleotide-binding</keyword>